<accession>A0A3P7LEQ3</accession>
<sequence length="112" mass="13176">MNLPFTQAQRTNFEEMLRQCYETYKVSNGVRRMIQWCFKSRHGFDLQVEASKITTLATCFRESGSLSKKRSFILGSAWPDRHKYVPWFILNGVSLERLQPKTATLAEHLCKW</sequence>
<reference evidence="1 2" key="1">
    <citation type="submission" date="2018-11" db="EMBL/GenBank/DDBJ databases">
        <authorList>
            <consortium name="Pathogen Informatics"/>
        </authorList>
    </citation>
    <scope>NUCLEOTIDE SEQUENCE [LARGE SCALE GENOMIC DNA]</scope>
</reference>
<protein>
    <submittedName>
        <fullName evidence="1">Uncharacterized protein</fullName>
    </submittedName>
</protein>
<evidence type="ECO:0000313" key="2">
    <source>
        <dbReference type="Proteomes" id="UP000270094"/>
    </source>
</evidence>
<name>A0A3P7LEQ3_STRVU</name>
<evidence type="ECO:0000313" key="1">
    <source>
        <dbReference type="EMBL" id="VDM77832.1"/>
    </source>
</evidence>
<dbReference type="Proteomes" id="UP000270094">
    <property type="component" value="Unassembled WGS sequence"/>
</dbReference>
<gene>
    <name evidence="1" type="ORF">SVUK_LOCUS12830</name>
</gene>
<dbReference type="OrthoDB" id="958254at2759"/>
<organism evidence="1 2">
    <name type="scientific">Strongylus vulgaris</name>
    <name type="common">Blood worm</name>
    <dbReference type="NCBI Taxonomy" id="40348"/>
    <lineage>
        <taxon>Eukaryota</taxon>
        <taxon>Metazoa</taxon>
        <taxon>Ecdysozoa</taxon>
        <taxon>Nematoda</taxon>
        <taxon>Chromadorea</taxon>
        <taxon>Rhabditida</taxon>
        <taxon>Rhabditina</taxon>
        <taxon>Rhabditomorpha</taxon>
        <taxon>Strongyloidea</taxon>
        <taxon>Strongylidae</taxon>
        <taxon>Strongylus</taxon>
    </lineage>
</organism>
<dbReference type="EMBL" id="UYYB01100286">
    <property type="protein sequence ID" value="VDM77832.1"/>
    <property type="molecule type" value="Genomic_DNA"/>
</dbReference>
<proteinExistence type="predicted"/>
<keyword evidence="2" id="KW-1185">Reference proteome</keyword>
<dbReference type="AlphaFoldDB" id="A0A3P7LEQ3"/>